<reference evidence="19 20" key="3">
    <citation type="submission" date="2018-08" db="EMBL/GenBank/DDBJ databases">
        <authorList>
            <consortium name="Pathogen Informatics"/>
        </authorList>
    </citation>
    <scope>NUCLEOTIDE SEQUENCE [LARGE SCALE GENOMIC DNA]</scope>
    <source>
        <strain evidence="10 18">4300STDY6470422</strain>
        <strain evidence="11 19">EuSCAPE_AT002</strain>
        <strain evidence="12 22">EuSCAPE_AT029</strain>
        <strain evidence="14 20">EuSCAPE_HU047</strain>
        <strain evidence="13 21">EuSCAPE_IT093</strain>
        <strain evidence="9">K480</strain>
        <strain evidence="16">k480</strain>
    </source>
</reference>
<name>A0A060VKP7_KLEPN</name>
<evidence type="ECO:0000313" key="2">
    <source>
        <dbReference type="EMBL" id="MDP0967882.1"/>
    </source>
</evidence>
<dbReference type="EMBL" id="ULCI01000001">
    <property type="protein sequence ID" value="SYR27037.1"/>
    <property type="molecule type" value="Genomic_DNA"/>
</dbReference>
<proteinExistence type="predicted"/>
<dbReference type="Proteomes" id="UP000468995">
    <property type="component" value="Unassembled WGS sequence"/>
</dbReference>
<evidence type="ECO:0000313" key="14">
    <source>
        <dbReference type="EMBL" id="SYR27037.1"/>
    </source>
</evidence>
<dbReference type="Proteomes" id="UP000252603">
    <property type="component" value="Unassembled WGS sequence"/>
</dbReference>
<dbReference type="Proteomes" id="UP000258253">
    <property type="component" value="Unassembled WGS sequence"/>
</dbReference>
<dbReference type="EMBL" id="UKAW01000003">
    <property type="protein sequence ID" value="SXG13221.1"/>
    <property type="molecule type" value="Genomic_DNA"/>
</dbReference>
<evidence type="ECO:0000313" key="19">
    <source>
        <dbReference type="Proteomes" id="UP000257587"/>
    </source>
</evidence>
<dbReference type="EMBL" id="NCMJ01000106">
    <property type="protein sequence ID" value="PLE26096.1"/>
    <property type="molecule type" value="Genomic_DNA"/>
</dbReference>
<dbReference type="Proteomes" id="UP001244490">
    <property type="component" value="Unassembled WGS sequence"/>
</dbReference>
<dbReference type="GO" id="GO:0110154">
    <property type="term" value="P:RNA decapping"/>
    <property type="evidence" value="ECO:0007669"/>
    <property type="project" value="TreeGrafter"/>
</dbReference>
<reference evidence="3 24" key="5">
    <citation type="submission" date="2019-07" db="EMBL/GenBank/DDBJ databases">
        <title>Genome sequence of OXA-232-producing Klebsiella pneumoniae ST23 from septicemic neonate.</title>
        <authorList>
            <person name="Mukherjee S."/>
            <person name="Naha S."/>
            <person name="Bhadury P."/>
            <person name="Basu S."/>
        </authorList>
    </citation>
    <scope>NUCLEOTIDE SEQUENCE [LARGE SCALE GENOMIC DNA]</scope>
    <source>
        <strain evidence="3 24">EN5275</strain>
    </source>
</reference>
<reference evidence="7 27" key="8">
    <citation type="submission" date="2020-12" db="EMBL/GenBank/DDBJ databases">
        <title>The complete genome of Klebsiella pneumoniae strain 090374.</title>
        <authorList>
            <person name="Wei L."/>
            <person name="Wen H."/>
            <person name="Liu L."/>
            <person name="Feng Y."/>
            <person name="Zong Z."/>
        </authorList>
    </citation>
    <scope>NUCLEOTIDE SEQUENCE [LARGE SCALE GENOMIC DNA]</scope>
    <source>
        <strain evidence="7 27">WCHKP090374</strain>
    </source>
</reference>
<dbReference type="Proteomes" id="UP000532829">
    <property type="component" value="Chromosome"/>
</dbReference>
<feature type="domain" description="Serine/threonine specific protein phosphatases" evidence="1">
    <location>
        <begin position="70"/>
        <end position="75"/>
    </location>
</feature>
<keyword evidence="12" id="KW-0378">Hydrolase</keyword>
<dbReference type="EMBL" id="UFEU01000004">
    <property type="protein sequence ID" value="SSK28820.1"/>
    <property type="molecule type" value="Genomic_DNA"/>
</dbReference>
<evidence type="ECO:0000313" key="7">
    <source>
        <dbReference type="EMBL" id="QQL32008.1"/>
    </source>
</evidence>
<evidence type="ECO:0000313" key="18">
    <source>
        <dbReference type="Proteomes" id="UP000252603"/>
    </source>
</evidence>
<reference evidence="4 26" key="6">
    <citation type="submission" date="2019-11" db="EMBL/GenBank/DDBJ databases">
        <title>Emergence of a novel subclone of carbapenem-resistant Klebsiella pneumoniae ST11 with enhanced virulence and transmissibility: a molecular epidemiological, clinical, genomic study.</title>
        <authorList>
            <person name="Zhou K."/>
        </authorList>
    </citation>
    <scope>NUCLEOTIDE SEQUENCE [LARGE SCALE GENOMIC DNA]</scope>
    <source>
        <strain evidence="4 26">KP_38044</strain>
    </source>
</reference>
<dbReference type="EMBL" id="JAAKYD010000010">
    <property type="protein sequence ID" value="NGN72965.1"/>
    <property type="molecule type" value="Genomic_DNA"/>
</dbReference>
<dbReference type="RefSeq" id="WP_004180432.1">
    <property type="nucleotide sequence ID" value="NZ_AP018671.1"/>
</dbReference>
<dbReference type="Proteomes" id="UP000485085">
    <property type="component" value="Unassembled WGS sequence"/>
</dbReference>
<dbReference type="Proteomes" id="UP000479475">
    <property type="component" value="Unassembled WGS sequence"/>
</dbReference>
<dbReference type="EMBL" id="JAUUIA010000009">
    <property type="protein sequence ID" value="MDP0967882.1"/>
    <property type="molecule type" value="Genomic_DNA"/>
</dbReference>
<evidence type="ECO:0000313" key="17">
    <source>
        <dbReference type="Proteomes" id="UP000234439"/>
    </source>
</evidence>
<evidence type="ECO:0000313" key="13">
    <source>
        <dbReference type="EMBL" id="SYH35921.1"/>
    </source>
</evidence>
<dbReference type="AlphaFoldDB" id="A0A060VKP7"/>
<dbReference type="PROSITE" id="PS00125">
    <property type="entry name" value="SER_THR_PHOSPHATASE"/>
    <property type="match status" value="1"/>
</dbReference>
<evidence type="ECO:0000313" key="20">
    <source>
        <dbReference type="Proteomes" id="UP000258253"/>
    </source>
</evidence>
<gene>
    <name evidence="12" type="primary">pphA</name>
    <name evidence="6" type="ORF">B6I68_19290</name>
    <name evidence="8" type="ORF">DW286_06545</name>
    <name evidence="15" type="ORF">E1814_13915</name>
    <name evidence="3" type="ORF">FME62_12040</name>
    <name evidence="5" type="ORF">G4V31_12555</name>
    <name evidence="4" type="ORF">GNF00_00605</name>
    <name evidence="7" type="ORF">H3G96_017790</name>
    <name evidence="2" type="ORF">Q6294_12655</name>
    <name evidence="9" type="ORF">SAMEA2273558_04529</name>
    <name evidence="11" type="ORF">SAMEA3499874_01698</name>
    <name evidence="12" type="ORF">SAMEA3499901_02539</name>
    <name evidence="13" type="ORF">SAMEA3515122_04329</name>
    <name evidence="14" type="ORF">SAMEA3538828_00297</name>
    <name evidence="10" type="ORF">SAMEA4364603_01715</name>
</gene>
<evidence type="ECO:0000313" key="9">
    <source>
        <dbReference type="EMBL" id="SAT62306.1"/>
    </source>
</evidence>
<dbReference type="EMBL" id="UKGE01000009">
    <property type="protein sequence ID" value="SXN31510.1"/>
    <property type="molecule type" value="Genomic_DNA"/>
</dbReference>
<dbReference type="EMBL" id="WNPO01000001">
    <property type="protein sequence ID" value="MUA38348.1"/>
    <property type="molecule type" value="Genomic_DNA"/>
</dbReference>
<reference evidence="6 17" key="1">
    <citation type="journal article" date="2017" name="J. Infect. Dis.">
        <title>An Analysis of the Epidemic of Klebsiella pneumoniae Carbapenemase-Producing K. pneumoniae: Convergence of Two Evolutionary Mechanisms Creates the Perfect Storm.</title>
        <authorList>
            <person name="Rojas L.J."/>
            <person name="Weinstock G.M."/>
            <person name="De La Cadena E."/>
            <person name="Diaz L."/>
            <person name="Rios R."/>
            <person name="Hanson B.M."/>
            <person name="Brown J.S."/>
            <person name="Vats P."/>
            <person name="Phillips D.S."/>
            <person name="Nguyen H."/>
            <person name="Hujer K.M."/>
            <person name="Correa A."/>
            <person name="Adams M.D."/>
            <person name="Perez F."/>
            <person name="Sodergren E."/>
            <person name="Narechania A."/>
            <person name="Planet P.J."/>
            <person name="Villegas M.V."/>
            <person name="Bonomo R.A."/>
            <person name="Arias C.A."/>
        </authorList>
    </citation>
    <scope>NUCLEOTIDE SEQUENCE [LARGE SCALE GENOMIC DNA]</scope>
    <source>
        <strain evidence="6 17">COL-Kpn30</strain>
    </source>
</reference>
<reference evidence="8" key="2">
    <citation type="submission" date="2018-07" db="EMBL/GenBank/DDBJ databases">
        <title>Draft genome sequence of Klebsiella pneumoniae K293.</title>
        <authorList>
            <person name="He F."/>
        </authorList>
    </citation>
    <scope>NUCLEOTIDE SEQUENCE</scope>
    <source>
        <strain evidence="8">K293</strain>
    </source>
</reference>
<dbReference type="Pfam" id="PF00149">
    <property type="entry name" value="Metallophos"/>
    <property type="match status" value="1"/>
</dbReference>
<evidence type="ECO:0000313" key="15">
    <source>
        <dbReference type="EMBL" id="TDK00105.1"/>
    </source>
</evidence>
<dbReference type="GO" id="GO:0004722">
    <property type="term" value="F:protein serine/threonine phosphatase activity"/>
    <property type="evidence" value="ECO:0007669"/>
    <property type="project" value="UniProtKB-EC"/>
</dbReference>
<dbReference type="SUPFAM" id="SSF56300">
    <property type="entry name" value="Metallo-dependent phosphatases"/>
    <property type="match status" value="1"/>
</dbReference>
<reference evidence="15 23" key="4">
    <citation type="submission" date="2019-03" db="EMBL/GenBank/DDBJ databases">
        <title>Multidrug-Resistant Klebsiella pneumoniae Clinical Bloodstream Isolates in Shanghai, China.</title>
        <authorList>
            <person name="Wang S."/>
        </authorList>
    </citation>
    <scope>NUCLEOTIDE SEQUENCE [LARGE SCALE GENOMIC DNA]</scope>
    <source>
        <strain evidence="15 23">RJ1071</strain>
    </source>
</reference>
<dbReference type="Proteomes" id="UP000257587">
    <property type="component" value="Unassembled WGS sequence"/>
</dbReference>
<evidence type="ECO:0000313" key="12">
    <source>
        <dbReference type="EMBL" id="SXN31510.1"/>
    </source>
</evidence>
<protein>
    <submittedName>
        <fullName evidence="2">Protein-serine/threonine phosphatase</fullName>
    </submittedName>
    <submittedName>
        <fullName evidence="12">Serine/threonine protein phosphatase 1</fullName>
        <ecNumber evidence="2 12">3.1.3.16</ecNumber>
    </submittedName>
    <submittedName>
        <fullName evidence="6">Serine/threonine-protein phosphatase</fullName>
    </submittedName>
</protein>
<dbReference type="EMBL" id="QRCF01000005">
    <property type="protein sequence ID" value="RDT94746.1"/>
    <property type="molecule type" value="Genomic_DNA"/>
</dbReference>
<dbReference type="Proteomes" id="UP000294951">
    <property type="component" value="Unassembled WGS sequence"/>
</dbReference>
<dbReference type="Proteomes" id="UP000259975">
    <property type="component" value="Unassembled WGS sequence"/>
</dbReference>
<dbReference type="InterPro" id="IPR029052">
    <property type="entry name" value="Metallo-depent_PP-like"/>
</dbReference>
<evidence type="ECO:0000313" key="27">
    <source>
        <dbReference type="Proteomes" id="UP000532829"/>
    </source>
</evidence>
<evidence type="ECO:0000313" key="23">
    <source>
        <dbReference type="Proteomes" id="UP000294951"/>
    </source>
</evidence>
<evidence type="ECO:0000313" key="3">
    <source>
        <dbReference type="EMBL" id="MSS31500.1"/>
    </source>
</evidence>
<dbReference type="EMBL" id="FLDK01000012">
    <property type="protein sequence ID" value="SAT62306.1"/>
    <property type="molecule type" value="Genomic_DNA"/>
</dbReference>
<evidence type="ECO:0000313" key="26">
    <source>
        <dbReference type="Proteomes" id="UP000485085"/>
    </source>
</evidence>
<reference evidence="2" key="9">
    <citation type="submission" date="2023-07" db="EMBL/GenBank/DDBJ databases">
        <authorList>
            <person name="Peng Z."/>
        </authorList>
    </citation>
    <scope>NUCLEOTIDE SEQUENCE</scope>
    <source>
        <strain evidence="2">KP219</strain>
    </source>
</reference>
<evidence type="ECO:0000313" key="25">
    <source>
        <dbReference type="Proteomes" id="UP000479475"/>
    </source>
</evidence>
<dbReference type="Proteomes" id="UP000077826">
    <property type="component" value="Unassembled WGS sequence"/>
</dbReference>
<evidence type="ECO:0000313" key="5">
    <source>
        <dbReference type="EMBL" id="NGN72965.1"/>
    </source>
</evidence>
<dbReference type="PANTHER" id="PTHR42850:SF10">
    <property type="entry name" value="SERINE_THREONINE-PROTEIN PHOSPHATASE 1"/>
    <property type="match status" value="1"/>
</dbReference>
<dbReference type="Gene3D" id="3.60.21.10">
    <property type="match status" value="1"/>
</dbReference>
<evidence type="ECO:0000313" key="4">
    <source>
        <dbReference type="EMBL" id="MUA38348.1"/>
    </source>
</evidence>
<evidence type="ECO:0000313" key="24">
    <source>
        <dbReference type="Proteomes" id="UP000468995"/>
    </source>
</evidence>
<dbReference type="EMBL" id="CP066534">
    <property type="protein sequence ID" value="QQL32008.1"/>
    <property type="molecule type" value="Genomic_DNA"/>
</dbReference>
<accession>A0A060VKP7</accession>
<dbReference type="EC" id="3.1.3.16" evidence="2 12"/>
<dbReference type="InterPro" id="IPR050126">
    <property type="entry name" value="Ap4A_hydrolase"/>
</dbReference>
<evidence type="ECO:0000313" key="16">
    <source>
        <dbReference type="Proteomes" id="UP000077826"/>
    </source>
</evidence>
<dbReference type="EMBL" id="UKUT01000011">
    <property type="protein sequence ID" value="SYH35921.1"/>
    <property type="molecule type" value="Genomic_DNA"/>
</dbReference>
<evidence type="ECO:0000313" key="8">
    <source>
        <dbReference type="EMBL" id="RDT94746.1"/>
    </source>
</evidence>
<dbReference type="Proteomes" id="UP000258673">
    <property type="component" value="Unassembled WGS sequence"/>
</dbReference>
<dbReference type="GO" id="GO:0008803">
    <property type="term" value="F:bis(5'-nucleosyl)-tetraphosphatase (symmetrical) activity"/>
    <property type="evidence" value="ECO:0007669"/>
    <property type="project" value="TreeGrafter"/>
</dbReference>
<dbReference type="EMBL" id="VINI01000008">
    <property type="protein sequence ID" value="MSS31500.1"/>
    <property type="molecule type" value="Genomic_DNA"/>
</dbReference>
<dbReference type="NCBIfam" id="NF008516">
    <property type="entry name" value="PRK11439.1"/>
    <property type="match status" value="1"/>
</dbReference>
<organism evidence="12 22">
    <name type="scientific">Klebsiella pneumoniae</name>
    <dbReference type="NCBI Taxonomy" id="573"/>
    <lineage>
        <taxon>Bacteria</taxon>
        <taxon>Pseudomonadati</taxon>
        <taxon>Pseudomonadota</taxon>
        <taxon>Gammaproteobacteria</taxon>
        <taxon>Enterobacterales</taxon>
        <taxon>Enterobacteriaceae</taxon>
        <taxon>Klebsiella/Raoultella group</taxon>
        <taxon>Klebsiella</taxon>
        <taxon>Klebsiella pneumoniae complex</taxon>
    </lineage>
</organism>
<dbReference type="InterPro" id="IPR004843">
    <property type="entry name" value="Calcineurin-like_PHP"/>
</dbReference>
<evidence type="ECO:0000259" key="1">
    <source>
        <dbReference type="PROSITE" id="PS00125"/>
    </source>
</evidence>
<evidence type="ECO:0000313" key="21">
    <source>
        <dbReference type="Proteomes" id="UP000258673"/>
    </source>
</evidence>
<dbReference type="InterPro" id="IPR006186">
    <property type="entry name" value="Ser/Thr-sp_prot-phosphatase"/>
</dbReference>
<dbReference type="KEGG" id="kpx:PMK1_04716"/>
<dbReference type="PANTHER" id="PTHR42850">
    <property type="entry name" value="METALLOPHOSPHOESTERASE"/>
    <property type="match status" value="1"/>
</dbReference>
<dbReference type="Proteomes" id="UP000234439">
    <property type="component" value="Unassembled WGS sequence"/>
</dbReference>
<sequence length="217" mass="24897">MYQRINGSDWRNIWLMGDLHGCFALLMNRLRQLRFDPWADLLISVGDLIDRGPQSADCLGLLRCRWFRAVRGNHEQMALEALESGDMRLWQMNGGDWYVKGDARQRADVDRLLAHCRRLPLIIEVECGKARHVIAHADYPAPVYRWQQPVDPQRVLWSRHRLSEHLAGRHGAIAGADHFWFGHTPLQARYDHDNQHYIDTGAVFGGTLTLVALQSAG</sequence>
<reference evidence="5 25" key="7">
    <citation type="submission" date="2020-02" db="EMBL/GenBank/DDBJ databases">
        <title>Klebsiella pneumoniae genome sequencing and assembly.</title>
        <authorList>
            <person name="Starkova P.S."/>
            <person name="Sulyan O.S."/>
            <person name="Likholetova D.V."/>
            <person name="Ageevets V.A."/>
            <person name="Lazareva I.V."/>
            <person name="Sopova J.V."/>
            <person name="Sidorenko S.V."/>
        </authorList>
    </citation>
    <scope>NUCLEOTIDE SEQUENCE [LARGE SCALE GENOMIC DNA]</scope>
    <source>
        <strain evidence="5 25">2429</strain>
    </source>
</reference>
<dbReference type="GO" id="GO:0005737">
    <property type="term" value="C:cytoplasm"/>
    <property type="evidence" value="ECO:0007669"/>
    <property type="project" value="TreeGrafter"/>
</dbReference>
<evidence type="ECO:0000313" key="11">
    <source>
        <dbReference type="EMBL" id="SXG13221.1"/>
    </source>
</evidence>
<evidence type="ECO:0000313" key="6">
    <source>
        <dbReference type="EMBL" id="PLE26096.1"/>
    </source>
</evidence>
<dbReference type="EMBL" id="SMTN01000011">
    <property type="protein sequence ID" value="TDK00105.1"/>
    <property type="molecule type" value="Genomic_DNA"/>
</dbReference>
<dbReference type="Proteomes" id="UP000254657">
    <property type="component" value="Unassembled WGS sequence"/>
</dbReference>
<evidence type="ECO:0000313" key="22">
    <source>
        <dbReference type="Proteomes" id="UP000259975"/>
    </source>
</evidence>
<evidence type="ECO:0000313" key="10">
    <source>
        <dbReference type="EMBL" id="SSK28820.1"/>
    </source>
</evidence>